<keyword evidence="3" id="KW-1185">Reference proteome</keyword>
<protein>
    <submittedName>
        <fullName evidence="2">Uncharacterized protein</fullName>
    </submittedName>
</protein>
<reference evidence="2" key="1">
    <citation type="submission" date="2022-04" db="EMBL/GenBank/DDBJ databases">
        <title>Carnegiea gigantea Genome sequencing and assembly v2.</title>
        <authorList>
            <person name="Copetti D."/>
            <person name="Sanderson M.J."/>
            <person name="Burquez A."/>
            <person name="Wojciechowski M.F."/>
        </authorList>
    </citation>
    <scope>NUCLEOTIDE SEQUENCE</scope>
    <source>
        <strain evidence="2">SGP5-SGP5p</strain>
        <tissue evidence="2">Aerial part</tissue>
    </source>
</reference>
<sequence length="244" mass="27374">MRPQPSAAPSDVASGPVQHNNGKPGGSQMPNPSNDGPQDVVGKRHASAVTGFSRITPGPGCCSSPRLPRSLTADEMAFPPSLLPSNYEELCPDFVLAETKEYARDYEVPKLSQVIFLAMLLSNVVKLGVPHGWMIGVMESALKELQSWHPYGRSLESALKSFEREREIRVVERESRFTILTKAFSPFYDTEEMADHVRKTFTWHWRSASRPLCALPEDYRDLCPRFTFSDAEKTARDFKLPEMV</sequence>
<proteinExistence type="predicted"/>
<dbReference type="EMBL" id="JAKOGI010001338">
    <property type="protein sequence ID" value="KAJ8426177.1"/>
    <property type="molecule type" value="Genomic_DNA"/>
</dbReference>
<organism evidence="2 3">
    <name type="scientific">Carnegiea gigantea</name>
    <dbReference type="NCBI Taxonomy" id="171969"/>
    <lineage>
        <taxon>Eukaryota</taxon>
        <taxon>Viridiplantae</taxon>
        <taxon>Streptophyta</taxon>
        <taxon>Embryophyta</taxon>
        <taxon>Tracheophyta</taxon>
        <taxon>Spermatophyta</taxon>
        <taxon>Magnoliopsida</taxon>
        <taxon>eudicotyledons</taxon>
        <taxon>Gunneridae</taxon>
        <taxon>Pentapetalae</taxon>
        <taxon>Caryophyllales</taxon>
        <taxon>Cactineae</taxon>
        <taxon>Cactaceae</taxon>
        <taxon>Cactoideae</taxon>
        <taxon>Echinocereeae</taxon>
        <taxon>Carnegiea</taxon>
    </lineage>
</organism>
<dbReference type="Proteomes" id="UP001153076">
    <property type="component" value="Unassembled WGS sequence"/>
</dbReference>
<dbReference type="AlphaFoldDB" id="A0A9Q1GVH0"/>
<name>A0A9Q1GVH0_9CARY</name>
<evidence type="ECO:0000313" key="3">
    <source>
        <dbReference type="Proteomes" id="UP001153076"/>
    </source>
</evidence>
<gene>
    <name evidence="2" type="ORF">Cgig2_021031</name>
</gene>
<comment type="caution">
    <text evidence="2">The sequence shown here is derived from an EMBL/GenBank/DDBJ whole genome shotgun (WGS) entry which is preliminary data.</text>
</comment>
<feature type="region of interest" description="Disordered" evidence="1">
    <location>
        <begin position="1"/>
        <end position="42"/>
    </location>
</feature>
<accession>A0A9Q1GVH0</accession>
<evidence type="ECO:0000313" key="2">
    <source>
        <dbReference type="EMBL" id="KAJ8426177.1"/>
    </source>
</evidence>
<evidence type="ECO:0000256" key="1">
    <source>
        <dbReference type="SAM" id="MobiDB-lite"/>
    </source>
</evidence>